<comment type="caution">
    <text evidence="2">The sequence shown here is derived from an EMBL/GenBank/DDBJ whole genome shotgun (WGS) entry which is preliminary data.</text>
</comment>
<evidence type="ECO:0000256" key="1">
    <source>
        <dbReference type="SAM" id="MobiDB-lite"/>
    </source>
</evidence>
<feature type="compositionally biased region" description="Polar residues" evidence="1">
    <location>
        <begin position="93"/>
        <end position="104"/>
    </location>
</feature>
<feature type="region of interest" description="Disordered" evidence="1">
    <location>
        <begin position="81"/>
        <end position="104"/>
    </location>
</feature>
<organism evidence="2 3">
    <name type="scientific">Araneus ventricosus</name>
    <name type="common">Orbweaver spider</name>
    <name type="synonym">Epeira ventricosa</name>
    <dbReference type="NCBI Taxonomy" id="182803"/>
    <lineage>
        <taxon>Eukaryota</taxon>
        <taxon>Metazoa</taxon>
        <taxon>Ecdysozoa</taxon>
        <taxon>Arthropoda</taxon>
        <taxon>Chelicerata</taxon>
        <taxon>Arachnida</taxon>
        <taxon>Araneae</taxon>
        <taxon>Araneomorphae</taxon>
        <taxon>Entelegynae</taxon>
        <taxon>Araneoidea</taxon>
        <taxon>Araneidae</taxon>
        <taxon>Araneus</taxon>
    </lineage>
</organism>
<gene>
    <name evidence="2" type="ORF">AVEN_1315_1</name>
</gene>
<protein>
    <submittedName>
        <fullName evidence="2">Uncharacterized protein</fullName>
    </submittedName>
</protein>
<dbReference type="AlphaFoldDB" id="A0A4Y2D4V8"/>
<reference evidence="2 3" key="1">
    <citation type="journal article" date="2019" name="Sci. Rep.">
        <title>Orb-weaving spider Araneus ventricosus genome elucidates the spidroin gene catalogue.</title>
        <authorList>
            <person name="Kono N."/>
            <person name="Nakamura H."/>
            <person name="Ohtoshi R."/>
            <person name="Moran D.A.P."/>
            <person name="Shinohara A."/>
            <person name="Yoshida Y."/>
            <person name="Fujiwara M."/>
            <person name="Mori M."/>
            <person name="Tomita M."/>
            <person name="Arakawa K."/>
        </authorList>
    </citation>
    <scope>NUCLEOTIDE SEQUENCE [LARGE SCALE GENOMIC DNA]</scope>
</reference>
<name>A0A4Y2D4V8_ARAVE</name>
<dbReference type="EMBL" id="BGPR01000293">
    <property type="protein sequence ID" value="GBM10978.1"/>
    <property type="molecule type" value="Genomic_DNA"/>
</dbReference>
<accession>A0A4Y2D4V8</accession>
<evidence type="ECO:0000313" key="3">
    <source>
        <dbReference type="Proteomes" id="UP000499080"/>
    </source>
</evidence>
<dbReference type="Proteomes" id="UP000499080">
    <property type="component" value="Unassembled WGS sequence"/>
</dbReference>
<proteinExistence type="predicted"/>
<sequence>MFSVPAVCHSKVDCREIFTCARCAAENVMIACSVPHKKKLPVKLKRIQCEQFCRTGTCELGHRPQGLEVFGDKLKSPDLIALHPSEAEDEELQMSSDTTDPNTS</sequence>
<keyword evidence="3" id="KW-1185">Reference proteome</keyword>
<evidence type="ECO:0000313" key="2">
    <source>
        <dbReference type="EMBL" id="GBM10978.1"/>
    </source>
</evidence>